<feature type="compositionally biased region" description="Basic and acidic residues" evidence="1">
    <location>
        <begin position="30"/>
        <end position="50"/>
    </location>
</feature>
<feature type="compositionally biased region" description="Basic and acidic residues" evidence="1">
    <location>
        <begin position="74"/>
        <end position="102"/>
    </location>
</feature>
<sequence>GPAHRGRRGLRRCCLLTLFGAPTESVRAPAAEDPRHRQPEGRCRQDHDGSQPRCLPGHHRLPSPRVRPRPTGQRVDRARVEPAQHGDVDVRRHPERSPDRGLHRAVVGSGPLRGTRQPRPGRRRDRARACLQPRAQAEACDRRGHRRLRLRPHRLPAVARPADRQRPRCGGRGRGAGPVRVLRPGRARPAAAQRRPGAAEPEPVAGRLGHHLRDVRRPHEAVGPGRGGCACPLRRQGVPQRRPQDGAPLGGTVIRAADHRVRPDLAGCDRLPRAGQGDQWWRVAADSV</sequence>
<dbReference type="AlphaFoldDB" id="A0A6J4HWV0"/>
<evidence type="ECO:0000256" key="1">
    <source>
        <dbReference type="SAM" id="MobiDB-lite"/>
    </source>
</evidence>
<name>A0A6J4HWV0_9ACTN</name>
<protein>
    <submittedName>
        <fullName evidence="2">Chromosome (Plasmid) partitioning protein ParA</fullName>
    </submittedName>
</protein>
<feature type="non-terminal residue" evidence="2">
    <location>
        <position position="288"/>
    </location>
</feature>
<feature type="compositionally biased region" description="Basic residues" evidence="1">
    <location>
        <begin position="56"/>
        <end position="68"/>
    </location>
</feature>
<gene>
    <name evidence="2" type="ORF">AVDCRST_MAG20-1335</name>
</gene>
<proteinExistence type="predicted"/>
<organism evidence="2">
    <name type="scientific">uncultured Acidimicrobiales bacterium</name>
    <dbReference type="NCBI Taxonomy" id="310071"/>
    <lineage>
        <taxon>Bacteria</taxon>
        <taxon>Bacillati</taxon>
        <taxon>Actinomycetota</taxon>
        <taxon>Acidimicrobiia</taxon>
        <taxon>Acidimicrobiales</taxon>
        <taxon>environmental samples</taxon>
    </lineage>
</organism>
<feature type="non-terminal residue" evidence="2">
    <location>
        <position position="1"/>
    </location>
</feature>
<feature type="compositionally biased region" description="Low complexity" evidence="1">
    <location>
        <begin position="177"/>
        <end position="203"/>
    </location>
</feature>
<dbReference type="EMBL" id="CADCSY010000059">
    <property type="protein sequence ID" value="CAA9233288.1"/>
    <property type="molecule type" value="Genomic_DNA"/>
</dbReference>
<feature type="region of interest" description="Disordered" evidence="1">
    <location>
        <begin position="159"/>
        <end position="204"/>
    </location>
</feature>
<feature type="region of interest" description="Disordered" evidence="1">
    <location>
        <begin position="23"/>
        <end position="141"/>
    </location>
</feature>
<evidence type="ECO:0000313" key="2">
    <source>
        <dbReference type="EMBL" id="CAA9233288.1"/>
    </source>
</evidence>
<reference evidence="2" key="1">
    <citation type="submission" date="2020-02" db="EMBL/GenBank/DDBJ databases">
        <authorList>
            <person name="Meier V. D."/>
        </authorList>
    </citation>
    <scope>NUCLEOTIDE SEQUENCE</scope>
    <source>
        <strain evidence="2">AVDCRST_MAG20</strain>
    </source>
</reference>
<accession>A0A6J4HWV0</accession>